<protein>
    <recommendedName>
        <fullName evidence="1">diguanylate cyclase</fullName>
        <ecNumber evidence="1">2.7.7.65</ecNumber>
    </recommendedName>
</protein>
<dbReference type="PANTHER" id="PTHR45138:SF9">
    <property type="entry name" value="DIGUANYLATE CYCLASE DGCM-RELATED"/>
    <property type="match status" value="1"/>
</dbReference>
<gene>
    <name evidence="5" type="ORF">QE399_002885</name>
</gene>
<dbReference type="InterPro" id="IPR050469">
    <property type="entry name" value="Diguanylate_Cyclase"/>
</dbReference>
<dbReference type="EMBL" id="JAVIZX010000001">
    <property type="protein sequence ID" value="MDR6215196.1"/>
    <property type="molecule type" value="Genomic_DNA"/>
</dbReference>
<dbReference type="Pfam" id="PF00990">
    <property type="entry name" value="GGDEF"/>
    <property type="match status" value="1"/>
</dbReference>
<dbReference type="SUPFAM" id="SSF55073">
    <property type="entry name" value="Nucleotide cyclase"/>
    <property type="match status" value="1"/>
</dbReference>
<keyword evidence="5" id="KW-0808">Transferase</keyword>
<evidence type="ECO:0000256" key="3">
    <source>
        <dbReference type="SAM" id="Coils"/>
    </source>
</evidence>
<dbReference type="InterPro" id="IPR043128">
    <property type="entry name" value="Rev_trsase/Diguanyl_cyclase"/>
</dbReference>
<dbReference type="SMART" id="SM00267">
    <property type="entry name" value="GGDEF"/>
    <property type="match status" value="1"/>
</dbReference>
<evidence type="ECO:0000256" key="1">
    <source>
        <dbReference type="ARBA" id="ARBA00012528"/>
    </source>
</evidence>
<dbReference type="InterPro" id="IPR029787">
    <property type="entry name" value="Nucleotide_cyclase"/>
</dbReference>
<dbReference type="PROSITE" id="PS50887">
    <property type="entry name" value="GGDEF"/>
    <property type="match status" value="1"/>
</dbReference>
<feature type="domain" description="GGDEF" evidence="4">
    <location>
        <begin position="115"/>
        <end position="246"/>
    </location>
</feature>
<evidence type="ECO:0000313" key="5">
    <source>
        <dbReference type="EMBL" id="MDR6215196.1"/>
    </source>
</evidence>
<dbReference type="EC" id="2.7.7.65" evidence="1"/>
<dbReference type="Gene3D" id="3.30.70.270">
    <property type="match status" value="1"/>
</dbReference>
<dbReference type="NCBIfam" id="TIGR00254">
    <property type="entry name" value="GGDEF"/>
    <property type="match status" value="1"/>
</dbReference>
<name>A0ABU1IE21_9BURK</name>
<feature type="coiled-coil region" evidence="3">
    <location>
        <begin position="51"/>
        <end position="85"/>
    </location>
</feature>
<comment type="caution">
    <text evidence="5">The sequence shown here is derived from an EMBL/GenBank/DDBJ whole genome shotgun (WGS) entry which is preliminary data.</text>
</comment>
<keyword evidence="3" id="KW-0175">Coiled coil</keyword>
<dbReference type="InterPro" id="IPR000160">
    <property type="entry name" value="GGDEF_dom"/>
</dbReference>
<keyword evidence="5" id="KW-0548">Nucleotidyltransferase</keyword>
<organism evidence="5 6">
    <name type="scientific">Paracidovorax wautersii</name>
    <dbReference type="NCBI Taxonomy" id="1177982"/>
    <lineage>
        <taxon>Bacteria</taxon>
        <taxon>Pseudomonadati</taxon>
        <taxon>Pseudomonadota</taxon>
        <taxon>Betaproteobacteria</taxon>
        <taxon>Burkholderiales</taxon>
        <taxon>Comamonadaceae</taxon>
        <taxon>Paracidovorax</taxon>
    </lineage>
</organism>
<dbReference type="CDD" id="cd01949">
    <property type="entry name" value="GGDEF"/>
    <property type="match status" value="1"/>
</dbReference>
<evidence type="ECO:0000313" key="6">
    <source>
        <dbReference type="Proteomes" id="UP001267710"/>
    </source>
</evidence>
<comment type="catalytic activity">
    <reaction evidence="2">
        <text>2 GTP = 3',3'-c-di-GMP + 2 diphosphate</text>
        <dbReference type="Rhea" id="RHEA:24898"/>
        <dbReference type="ChEBI" id="CHEBI:33019"/>
        <dbReference type="ChEBI" id="CHEBI:37565"/>
        <dbReference type="ChEBI" id="CHEBI:58805"/>
        <dbReference type="EC" id="2.7.7.65"/>
    </reaction>
</comment>
<evidence type="ECO:0000259" key="4">
    <source>
        <dbReference type="PROSITE" id="PS50887"/>
    </source>
</evidence>
<dbReference type="RefSeq" id="WP_309829611.1">
    <property type="nucleotide sequence ID" value="NZ_JAVIZX010000001.1"/>
</dbReference>
<dbReference type="PANTHER" id="PTHR45138">
    <property type="entry name" value="REGULATORY COMPONENTS OF SENSORY TRANSDUCTION SYSTEM"/>
    <property type="match status" value="1"/>
</dbReference>
<reference evidence="5 6" key="1">
    <citation type="submission" date="2023-08" db="EMBL/GenBank/DDBJ databases">
        <title>Functional and genomic diversity of the sorghum phyllosphere microbiome.</title>
        <authorList>
            <person name="Shade A."/>
        </authorList>
    </citation>
    <scope>NUCLEOTIDE SEQUENCE [LARGE SCALE GENOMIC DNA]</scope>
    <source>
        <strain evidence="5 6">SORGH_AS_0335</strain>
    </source>
</reference>
<keyword evidence="6" id="KW-1185">Reference proteome</keyword>
<accession>A0ABU1IE21</accession>
<evidence type="ECO:0000256" key="2">
    <source>
        <dbReference type="ARBA" id="ARBA00034247"/>
    </source>
</evidence>
<dbReference type="GO" id="GO:0052621">
    <property type="term" value="F:diguanylate cyclase activity"/>
    <property type="evidence" value="ECO:0007669"/>
    <property type="project" value="UniProtKB-EC"/>
</dbReference>
<proteinExistence type="predicted"/>
<dbReference type="Proteomes" id="UP001267710">
    <property type="component" value="Unassembled WGS sequence"/>
</dbReference>
<sequence length="253" mass="27635">MEQLPSPPDLFESEHRALQAARSAYDTLPCVQAAAQQDGCRQALGDLLAAYERLLRETRRLVRRSDRAELEMNQLNQRLQDLADQLHYRATHDPLTGVLNRAAIIERVNGHFEVGSLALIVLDIDHFKRVNDSFGHPVGDRVIRGVVECLQAVVPPLAQIGRVGGEEFTVLLPGPDGRACERVAEAARQAIEACDFALPDGSAITASFGVSWLPGGNGFDEAYGLADEALYSAKRSGRNRVVRARDTAEVPTS</sequence>